<dbReference type="PANTHER" id="PTHR45640">
    <property type="entry name" value="HEAT SHOCK PROTEIN HSP-12.2-RELATED"/>
    <property type="match status" value="1"/>
</dbReference>
<accession>A0A1D1VW57</accession>
<comment type="similarity">
    <text evidence="1 2">Belongs to the small heat shock protein (HSP20) family.</text>
</comment>
<proteinExistence type="inferred from homology"/>
<dbReference type="CDD" id="cd06526">
    <property type="entry name" value="metazoan_ACD"/>
    <property type="match status" value="1"/>
</dbReference>
<sequence length="188" mass="21179">MALLPFFRREEFPGRGLDISPWRDLDPWADSRVGTPNYHFKSHLSGILQQMDSTIARMDEEMRTVMKRVGAGDYAGGSMLGEAARSVSPQINNGLAIYDFDVSGFTPEEVTIKTKDNVLEVIARHEERTKNGEISREFRRTFTIPDGINPEELSGKLIRDGLLRVEAPYRPPALQSSPSERPVPIQYS</sequence>
<dbReference type="PROSITE" id="PS01031">
    <property type="entry name" value="SHSP"/>
    <property type="match status" value="1"/>
</dbReference>
<comment type="caution">
    <text evidence="5">The sequence shown here is derived from an EMBL/GenBank/DDBJ whole genome shotgun (WGS) entry which is preliminary data.</text>
</comment>
<organism evidence="5 6">
    <name type="scientific">Ramazzottius varieornatus</name>
    <name type="common">Water bear</name>
    <name type="synonym">Tardigrade</name>
    <dbReference type="NCBI Taxonomy" id="947166"/>
    <lineage>
        <taxon>Eukaryota</taxon>
        <taxon>Metazoa</taxon>
        <taxon>Ecdysozoa</taxon>
        <taxon>Tardigrada</taxon>
        <taxon>Eutardigrada</taxon>
        <taxon>Parachela</taxon>
        <taxon>Hypsibioidea</taxon>
        <taxon>Ramazzottiidae</taxon>
        <taxon>Ramazzottius</taxon>
    </lineage>
</organism>
<dbReference type="OrthoDB" id="10058145at2759"/>
<dbReference type="PRINTS" id="PR00299">
    <property type="entry name" value="ACRYSTALLIN"/>
</dbReference>
<feature type="region of interest" description="Disordered" evidence="3">
    <location>
        <begin position="169"/>
        <end position="188"/>
    </location>
</feature>
<name>A0A1D1VW57_RAMVA</name>
<evidence type="ECO:0000256" key="2">
    <source>
        <dbReference type="RuleBase" id="RU003616"/>
    </source>
</evidence>
<dbReference type="InterPro" id="IPR001436">
    <property type="entry name" value="Alpha-crystallin/sHSP_animal"/>
</dbReference>
<dbReference type="GO" id="GO:0005634">
    <property type="term" value="C:nucleus"/>
    <property type="evidence" value="ECO:0007669"/>
    <property type="project" value="TreeGrafter"/>
</dbReference>
<dbReference type="Proteomes" id="UP000186922">
    <property type="component" value="Unassembled WGS sequence"/>
</dbReference>
<dbReference type="InterPro" id="IPR002068">
    <property type="entry name" value="A-crystallin/Hsp20_dom"/>
</dbReference>
<evidence type="ECO:0000313" key="5">
    <source>
        <dbReference type="EMBL" id="GAV05697.1"/>
    </source>
</evidence>
<protein>
    <submittedName>
        <fullName evidence="5">HSP20-4</fullName>
    </submittedName>
</protein>
<evidence type="ECO:0000256" key="3">
    <source>
        <dbReference type="SAM" id="MobiDB-lite"/>
    </source>
</evidence>
<dbReference type="EMBL" id="BDGG01000012">
    <property type="protein sequence ID" value="GAV05697.1"/>
    <property type="molecule type" value="Genomic_DNA"/>
</dbReference>
<evidence type="ECO:0000313" key="6">
    <source>
        <dbReference type="Proteomes" id="UP000186922"/>
    </source>
</evidence>
<dbReference type="STRING" id="947166.A0A1D1VW57"/>
<evidence type="ECO:0000259" key="4">
    <source>
        <dbReference type="PROSITE" id="PS01031"/>
    </source>
</evidence>
<dbReference type="Gene3D" id="2.60.40.790">
    <property type="match status" value="1"/>
</dbReference>
<dbReference type="GO" id="GO:0009408">
    <property type="term" value="P:response to heat"/>
    <property type="evidence" value="ECO:0007669"/>
    <property type="project" value="TreeGrafter"/>
</dbReference>
<dbReference type="InterPro" id="IPR008978">
    <property type="entry name" value="HSP20-like_chaperone"/>
</dbReference>
<dbReference type="GO" id="GO:0051082">
    <property type="term" value="F:unfolded protein binding"/>
    <property type="evidence" value="ECO:0007669"/>
    <property type="project" value="TreeGrafter"/>
</dbReference>
<keyword evidence="6" id="KW-1185">Reference proteome</keyword>
<dbReference type="PANTHER" id="PTHR45640:SF26">
    <property type="entry name" value="RE23625P"/>
    <property type="match status" value="1"/>
</dbReference>
<feature type="domain" description="SHSP" evidence="4">
    <location>
        <begin position="78"/>
        <end position="188"/>
    </location>
</feature>
<dbReference type="SUPFAM" id="SSF49764">
    <property type="entry name" value="HSP20-like chaperones"/>
    <property type="match status" value="1"/>
</dbReference>
<evidence type="ECO:0000256" key="1">
    <source>
        <dbReference type="PROSITE-ProRule" id="PRU00285"/>
    </source>
</evidence>
<dbReference type="Pfam" id="PF00011">
    <property type="entry name" value="HSP20"/>
    <property type="match status" value="1"/>
</dbReference>
<dbReference type="GO" id="GO:0005737">
    <property type="term" value="C:cytoplasm"/>
    <property type="evidence" value="ECO:0007669"/>
    <property type="project" value="TreeGrafter"/>
</dbReference>
<dbReference type="AlphaFoldDB" id="A0A1D1VW57"/>
<dbReference type="GO" id="GO:0042026">
    <property type="term" value="P:protein refolding"/>
    <property type="evidence" value="ECO:0007669"/>
    <property type="project" value="TreeGrafter"/>
</dbReference>
<reference evidence="5 6" key="1">
    <citation type="journal article" date="2016" name="Nat. Commun.">
        <title>Extremotolerant tardigrade genome and improved radiotolerance of human cultured cells by tardigrade-unique protein.</title>
        <authorList>
            <person name="Hashimoto T."/>
            <person name="Horikawa D.D."/>
            <person name="Saito Y."/>
            <person name="Kuwahara H."/>
            <person name="Kozuka-Hata H."/>
            <person name="Shin-I T."/>
            <person name="Minakuchi Y."/>
            <person name="Ohishi K."/>
            <person name="Motoyama A."/>
            <person name="Aizu T."/>
            <person name="Enomoto A."/>
            <person name="Kondo K."/>
            <person name="Tanaka S."/>
            <person name="Hara Y."/>
            <person name="Koshikawa S."/>
            <person name="Sagara H."/>
            <person name="Miura T."/>
            <person name="Yokobori S."/>
            <person name="Miyagawa K."/>
            <person name="Suzuki Y."/>
            <person name="Kubo T."/>
            <person name="Oyama M."/>
            <person name="Kohara Y."/>
            <person name="Fujiyama A."/>
            <person name="Arakawa K."/>
            <person name="Katayama T."/>
            <person name="Toyoda A."/>
            <person name="Kunieda T."/>
        </authorList>
    </citation>
    <scope>NUCLEOTIDE SEQUENCE [LARGE SCALE GENOMIC DNA]</scope>
    <source>
        <strain evidence="5 6">YOKOZUNA-1</strain>
    </source>
</reference>
<gene>
    <name evidence="5" type="primary">RvY_15789-1</name>
    <name evidence="5" type="synonym">RvY_15789.1</name>
    <name evidence="5" type="ORF">RvY_15789</name>
</gene>